<keyword evidence="3 5" id="KW-0067">ATP-binding</keyword>
<dbReference type="PROSITE" id="PS00211">
    <property type="entry name" value="ABC_TRANSPORTER_1"/>
    <property type="match status" value="1"/>
</dbReference>
<dbReference type="SUPFAM" id="SSF52540">
    <property type="entry name" value="P-loop containing nucleoside triphosphate hydrolases"/>
    <property type="match status" value="1"/>
</dbReference>
<dbReference type="InterPro" id="IPR050319">
    <property type="entry name" value="ABC_transp_ATP-bind"/>
</dbReference>
<sequence>MLLLQADNITKRFKLFDTFLKSSKEYVYALNNISLSLKKGVCLGIVGESGSGKTTLARILADIIKPDSGEVRYKGVGISDKKIYREYRRNVQMVFQDPYSSLNPRLTIHSSFSDILKEQITKNKTKISEIINHTIKKVGLEEEHVHRYPHQFSGGQRQRISIARALILDPEIIIADEPISALDVSLAAQILNLLKILKNEGKTIVLIAHDLAVVKFICDEIMVLKKGDLVEQGTNFEIFNNPKSQYTKNLINASLMKEERLAISS</sequence>
<evidence type="ECO:0000256" key="1">
    <source>
        <dbReference type="ARBA" id="ARBA00022448"/>
    </source>
</evidence>
<dbReference type="InterPro" id="IPR027417">
    <property type="entry name" value="P-loop_NTPase"/>
</dbReference>
<dbReference type="GO" id="GO:0016887">
    <property type="term" value="F:ATP hydrolysis activity"/>
    <property type="evidence" value="ECO:0007669"/>
    <property type="project" value="InterPro"/>
</dbReference>
<name>A0A2J6WN56_9BACT</name>
<dbReference type="Gene3D" id="3.40.50.300">
    <property type="entry name" value="P-loop containing nucleotide triphosphate hydrolases"/>
    <property type="match status" value="1"/>
</dbReference>
<proteinExistence type="predicted"/>
<dbReference type="SMART" id="SM00382">
    <property type="entry name" value="AAA"/>
    <property type="match status" value="1"/>
</dbReference>
<dbReference type="InterPro" id="IPR017871">
    <property type="entry name" value="ABC_transporter-like_CS"/>
</dbReference>
<evidence type="ECO:0000313" key="5">
    <source>
        <dbReference type="EMBL" id="PMP71833.1"/>
    </source>
</evidence>
<dbReference type="PROSITE" id="PS50893">
    <property type="entry name" value="ABC_TRANSPORTER_2"/>
    <property type="match status" value="1"/>
</dbReference>
<gene>
    <name evidence="5" type="ORF">C0187_03160</name>
</gene>
<dbReference type="InterPro" id="IPR003593">
    <property type="entry name" value="AAA+_ATPase"/>
</dbReference>
<protein>
    <submittedName>
        <fullName evidence="5">ABC transporter ATP-binding protein</fullName>
    </submittedName>
</protein>
<evidence type="ECO:0000256" key="2">
    <source>
        <dbReference type="ARBA" id="ARBA00022741"/>
    </source>
</evidence>
<evidence type="ECO:0000256" key="3">
    <source>
        <dbReference type="ARBA" id="ARBA00022840"/>
    </source>
</evidence>
<evidence type="ECO:0000313" key="6">
    <source>
        <dbReference type="Proteomes" id="UP000242881"/>
    </source>
</evidence>
<dbReference type="InterPro" id="IPR003439">
    <property type="entry name" value="ABC_transporter-like_ATP-bd"/>
</dbReference>
<dbReference type="GO" id="GO:0055085">
    <property type="term" value="P:transmembrane transport"/>
    <property type="evidence" value="ECO:0007669"/>
    <property type="project" value="UniProtKB-ARBA"/>
</dbReference>
<organism evidence="5 6">
    <name type="scientific">Calditerrivibrio nitroreducens</name>
    <dbReference type="NCBI Taxonomy" id="477976"/>
    <lineage>
        <taxon>Bacteria</taxon>
        <taxon>Pseudomonadati</taxon>
        <taxon>Deferribacterota</taxon>
        <taxon>Deferribacteres</taxon>
        <taxon>Deferribacterales</taxon>
        <taxon>Calditerrivibrionaceae</taxon>
    </lineage>
</organism>
<dbReference type="PANTHER" id="PTHR43776">
    <property type="entry name" value="TRANSPORT ATP-BINDING PROTEIN"/>
    <property type="match status" value="1"/>
</dbReference>
<dbReference type="RefSeq" id="WP_424605369.1">
    <property type="nucleotide sequence ID" value="NZ_JBNAVA010000004.1"/>
</dbReference>
<reference evidence="5 6" key="1">
    <citation type="submission" date="2018-01" db="EMBL/GenBank/DDBJ databases">
        <title>Metagenomic assembled genomes from two thermal pools in the Uzon Caldera, Kamchatka, Russia.</title>
        <authorList>
            <person name="Wilkins L."/>
            <person name="Ettinger C."/>
        </authorList>
    </citation>
    <scope>NUCLEOTIDE SEQUENCE [LARGE SCALE GENOMIC DNA]</scope>
    <source>
        <strain evidence="5">ZAV-05</strain>
    </source>
</reference>
<dbReference type="EMBL" id="PNIN01000034">
    <property type="protein sequence ID" value="PMP71833.1"/>
    <property type="molecule type" value="Genomic_DNA"/>
</dbReference>
<dbReference type="Proteomes" id="UP000242881">
    <property type="component" value="Unassembled WGS sequence"/>
</dbReference>
<keyword evidence="2" id="KW-0547">Nucleotide-binding</keyword>
<feature type="domain" description="ABC transporter" evidence="4">
    <location>
        <begin position="4"/>
        <end position="251"/>
    </location>
</feature>
<dbReference type="Pfam" id="PF00005">
    <property type="entry name" value="ABC_tran"/>
    <property type="match status" value="1"/>
</dbReference>
<dbReference type="CDD" id="cd03257">
    <property type="entry name" value="ABC_NikE_OppD_transporters"/>
    <property type="match status" value="1"/>
</dbReference>
<accession>A0A2J6WN56</accession>
<comment type="caution">
    <text evidence="5">The sequence shown here is derived from an EMBL/GenBank/DDBJ whole genome shotgun (WGS) entry which is preliminary data.</text>
</comment>
<keyword evidence="1" id="KW-0813">Transport</keyword>
<evidence type="ECO:0000259" key="4">
    <source>
        <dbReference type="PROSITE" id="PS50893"/>
    </source>
</evidence>
<dbReference type="AlphaFoldDB" id="A0A2J6WN56"/>
<dbReference type="GO" id="GO:0005524">
    <property type="term" value="F:ATP binding"/>
    <property type="evidence" value="ECO:0007669"/>
    <property type="project" value="UniProtKB-KW"/>
</dbReference>